<gene>
    <name evidence="1" type="ORF">UY23_C0005G0051</name>
</gene>
<evidence type="ECO:0000313" key="1">
    <source>
        <dbReference type="EMBL" id="KKU90955.1"/>
    </source>
</evidence>
<sequence>MTSKTPKFDKAINDYFAGLKLDEQGGQWRICRFSGEKFYVRPEDIGFYKKLKVPLPTIKTKERWRRRASYQNSYNLFWVKSAFSGKQVLAAYPPGTPHKIFEHQVWFSNEWDPFGYGRVWDESQDFFGNFRGLQLAMPRPNLVTDSTNFNSDYSNMSTHLKNCYLTFDTLSGENLYYFQCCDGSRDCVDCDSLWNCDNCYRSQALYDSFRCLFCEQSKNCLENFFLFDCRNCSHCFMSSGLRNKKFYFRNQSYSPEEYYEKLKSINLGDFRKLEDLLQEYGKLKEDAHYKPDHNFRSVNCYGDWLENSRNCYFSGFLYNSDNVNYSLGCFGYKDSYDLFGGGGGELCYELSTVSTANNYRVFFSSQIDNSRNMEYCDLCKNCHDCFGCIGLDNKSFCVLNKQYTEDDYWNIVDDIKTGMLKNGLYGEFFPPELMTVPYKLSFANSYPGFSDYENAGKCGYDVSETPVPESETKGEIITSSELPNRIKDVKDDILDKIIFDEKNQKPFRVMKYELDFYRRHNIALTREHPTVRLKRFREVYDISMTFYERKCIKCGIKIQSAHDPATFKNVYCEQCYNSEIV</sequence>
<name>A0A0G1X9C4_9BACT</name>
<evidence type="ECO:0008006" key="3">
    <source>
        <dbReference type="Google" id="ProtNLM"/>
    </source>
</evidence>
<accession>A0A0G1X9C4</accession>
<reference evidence="1 2" key="1">
    <citation type="journal article" date="2015" name="Nature">
        <title>rRNA introns, odd ribosomes, and small enigmatic genomes across a large radiation of phyla.</title>
        <authorList>
            <person name="Brown C.T."/>
            <person name="Hug L.A."/>
            <person name="Thomas B.C."/>
            <person name="Sharon I."/>
            <person name="Castelle C.J."/>
            <person name="Singh A."/>
            <person name="Wilkins M.J."/>
            <person name="Williams K.H."/>
            <person name="Banfield J.F."/>
        </authorList>
    </citation>
    <scope>NUCLEOTIDE SEQUENCE [LARGE SCALE GENOMIC DNA]</scope>
</reference>
<dbReference type="Proteomes" id="UP000034956">
    <property type="component" value="Unassembled WGS sequence"/>
</dbReference>
<evidence type="ECO:0000313" key="2">
    <source>
        <dbReference type="Proteomes" id="UP000034956"/>
    </source>
</evidence>
<proteinExistence type="predicted"/>
<protein>
    <recommendedName>
        <fullName evidence="3">Caib/baif family protein</fullName>
    </recommendedName>
</protein>
<comment type="caution">
    <text evidence="1">The sequence shown here is derived from an EMBL/GenBank/DDBJ whole genome shotgun (WGS) entry which is preliminary data.</text>
</comment>
<dbReference type="EMBL" id="LCPF01000005">
    <property type="protein sequence ID" value="KKU90955.1"/>
    <property type="molecule type" value="Genomic_DNA"/>
</dbReference>
<organism evidence="1 2">
    <name type="scientific">Candidatus Jorgensenbacteria bacterium GW2011_GWA1_48_11</name>
    <dbReference type="NCBI Taxonomy" id="1618660"/>
    <lineage>
        <taxon>Bacteria</taxon>
        <taxon>Candidatus Joergenseniibacteriota</taxon>
    </lineage>
</organism>
<dbReference type="AlphaFoldDB" id="A0A0G1X9C4"/>